<dbReference type="AlphaFoldDB" id="A0A6C0FCI8"/>
<proteinExistence type="predicted"/>
<evidence type="ECO:0000313" key="2">
    <source>
        <dbReference type="EMBL" id="QHT38601.1"/>
    </source>
</evidence>
<dbReference type="EMBL" id="MN738832">
    <property type="protein sequence ID" value="QHT38601.1"/>
    <property type="molecule type" value="Genomic_DNA"/>
</dbReference>
<protein>
    <submittedName>
        <fullName evidence="2">Uncharacterized protein</fullName>
    </submittedName>
</protein>
<feature type="coiled-coil region" evidence="1">
    <location>
        <begin position="132"/>
        <end position="166"/>
    </location>
</feature>
<organism evidence="2">
    <name type="scientific">viral metagenome</name>
    <dbReference type="NCBI Taxonomy" id="1070528"/>
    <lineage>
        <taxon>unclassified sequences</taxon>
        <taxon>metagenomes</taxon>
        <taxon>organismal metagenomes</taxon>
    </lineage>
</organism>
<name>A0A6C0FCI8_9ZZZZ</name>
<accession>A0A6C0FCI8</accession>
<keyword evidence="1" id="KW-0175">Coiled coil</keyword>
<sequence length="172" mass="20550">MTENTNNIIKRVTIGLRFPYSVCKDDEKDIFILSYNEALKSEFLRTLLENDFDINTYIDSDIYHEITIPFQLYKSIRYCDIEKLIRYWKGQETYYTEQGARCCQQDIAKLSRALLLSLDLDFVNQLDIDYPTDEMVRSIQKQKNEIRELRQTINSLQMQLEIQNEQSNQHQV</sequence>
<evidence type="ECO:0000256" key="1">
    <source>
        <dbReference type="SAM" id="Coils"/>
    </source>
</evidence>
<reference evidence="2" key="1">
    <citation type="journal article" date="2020" name="Nature">
        <title>Giant virus diversity and host interactions through global metagenomics.</title>
        <authorList>
            <person name="Schulz F."/>
            <person name="Roux S."/>
            <person name="Paez-Espino D."/>
            <person name="Jungbluth S."/>
            <person name="Walsh D.A."/>
            <person name="Denef V.J."/>
            <person name="McMahon K.D."/>
            <person name="Konstantinidis K.T."/>
            <person name="Eloe-Fadrosh E.A."/>
            <person name="Kyrpides N.C."/>
            <person name="Woyke T."/>
        </authorList>
    </citation>
    <scope>NUCLEOTIDE SEQUENCE</scope>
    <source>
        <strain evidence="2">GVMAG-S-ERX556106-38</strain>
    </source>
</reference>